<feature type="region of interest" description="Disordered" evidence="1">
    <location>
        <begin position="418"/>
        <end position="440"/>
    </location>
</feature>
<dbReference type="EMBL" id="JAULSU010000001">
    <property type="protein sequence ID" value="KAK0633341.1"/>
    <property type="molecule type" value="Genomic_DNA"/>
</dbReference>
<keyword evidence="3" id="KW-1185">Reference proteome</keyword>
<protein>
    <submittedName>
        <fullName evidence="2">Uncharacterized protein</fullName>
    </submittedName>
</protein>
<gene>
    <name evidence="2" type="ORF">B0T14DRAFT_491527</name>
</gene>
<accession>A0AA39XGS0</accession>
<evidence type="ECO:0000256" key="1">
    <source>
        <dbReference type="SAM" id="MobiDB-lite"/>
    </source>
</evidence>
<dbReference type="Proteomes" id="UP001175000">
    <property type="component" value="Unassembled WGS sequence"/>
</dbReference>
<dbReference type="AlphaFoldDB" id="A0AA39XGS0"/>
<organism evidence="2 3">
    <name type="scientific">Immersiella caudata</name>
    <dbReference type="NCBI Taxonomy" id="314043"/>
    <lineage>
        <taxon>Eukaryota</taxon>
        <taxon>Fungi</taxon>
        <taxon>Dikarya</taxon>
        <taxon>Ascomycota</taxon>
        <taxon>Pezizomycotina</taxon>
        <taxon>Sordariomycetes</taxon>
        <taxon>Sordariomycetidae</taxon>
        <taxon>Sordariales</taxon>
        <taxon>Lasiosphaeriaceae</taxon>
        <taxon>Immersiella</taxon>
    </lineage>
</organism>
<comment type="caution">
    <text evidence="2">The sequence shown here is derived from an EMBL/GenBank/DDBJ whole genome shotgun (WGS) entry which is preliminary data.</text>
</comment>
<reference evidence="2" key="1">
    <citation type="submission" date="2023-06" db="EMBL/GenBank/DDBJ databases">
        <title>Genome-scale phylogeny and comparative genomics of the fungal order Sordariales.</title>
        <authorList>
            <consortium name="Lawrence Berkeley National Laboratory"/>
            <person name="Hensen N."/>
            <person name="Bonometti L."/>
            <person name="Westerberg I."/>
            <person name="Brannstrom I.O."/>
            <person name="Guillou S."/>
            <person name="Cros-Aarteil S."/>
            <person name="Calhoun S."/>
            <person name="Haridas S."/>
            <person name="Kuo A."/>
            <person name="Mondo S."/>
            <person name="Pangilinan J."/>
            <person name="Riley R."/>
            <person name="Labutti K."/>
            <person name="Andreopoulos B."/>
            <person name="Lipzen A."/>
            <person name="Chen C."/>
            <person name="Yanf M."/>
            <person name="Daum C."/>
            <person name="Ng V."/>
            <person name="Clum A."/>
            <person name="Steindorff A."/>
            <person name="Ohm R."/>
            <person name="Martin F."/>
            <person name="Silar P."/>
            <person name="Natvig D."/>
            <person name="Lalanne C."/>
            <person name="Gautier V."/>
            <person name="Ament-Velasquez S.L."/>
            <person name="Kruys A."/>
            <person name="Hutchinson M.I."/>
            <person name="Powell A.J."/>
            <person name="Barry K."/>
            <person name="Miller A.N."/>
            <person name="Grigoriev I.V."/>
            <person name="Debuchy R."/>
            <person name="Gladieux P."/>
            <person name="Thoren M.H."/>
            <person name="Johannesson H."/>
        </authorList>
    </citation>
    <scope>NUCLEOTIDE SEQUENCE</scope>
    <source>
        <strain evidence="2">CBS 606.72</strain>
    </source>
</reference>
<evidence type="ECO:0000313" key="3">
    <source>
        <dbReference type="Proteomes" id="UP001175000"/>
    </source>
</evidence>
<sequence length="440" mass="49866">MGGSAFGNGPGAPYTPRMPTAIYHHVRSSVHSALREIFICVATPIEGPAKKDHGDLDVLVCQERRMLFPDASDHMGAPRTNHELMLIVKGRLGAEKAIVNGPTANLLICWPEGFENGMNGHEGEDEKEKHVQVDVRICKDFDQLSWNLFKHAHGDLWNLIGSTIRPFGFTVDEEALWVRIPEIENYNKKGAKVLLTRDPTETIHFLGMQVEGFWEQPFPSAEALFEYATTCRMFWVKPTAEEEADEGDAGVMGGEEGRKKLKHNDRRRMKGRPVYRQWTNEYIPRLRAEGKFLSNGQDLIVLREKLKDEAVAWFSIEAEYNEKLRGWRVKRSVEEVKGLVKALIPTELDYQYRAAVMVALRRTLLEDDRSLGFAVPPTTRGSDGIYNAEAVRDFISENWKQLGDVAWEIQKAKNSEHMKLKAQKRNAEEEVGPARVAASP</sequence>
<evidence type="ECO:0000313" key="2">
    <source>
        <dbReference type="EMBL" id="KAK0633341.1"/>
    </source>
</evidence>
<name>A0AA39XGS0_9PEZI</name>
<proteinExistence type="predicted"/>